<evidence type="ECO:0000313" key="3">
    <source>
        <dbReference type="EMBL" id="MBN7820226.1"/>
    </source>
</evidence>
<gene>
    <name evidence="3" type="ORF">J0A65_10150</name>
</gene>
<accession>A0ABS3CUX0</accession>
<evidence type="ECO:0000256" key="1">
    <source>
        <dbReference type="ARBA" id="ARBA00023027"/>
    </source>
</evidence>
<name>A0ABS3CUX0_9ALTE</name>
<dbReference type="PRINTS" id="PR01713">
    <property type="entry name" value="NUCEPIMERASE"/>
</dbReference>
<reference evidence="3 4" key="1">
    <citation type="submission" date="2021-03" db="EMBL/GenBank/DDBJ databases">
        <title>novel species isolated from a fishpond in China.</title>
        <authorList>
            <person name="Lu H."/>
            <person name="Cai Z."/>
        </authorList>
    </citation>
    <scope>NUCLEOTIDE SEQUENCE [LARGE SCALE GENOMIC DNA]</scope>
    <source>
        <strain evidence="3 4">Y57</strain>
    </source>
</reference>
<keyword evidence="1" id="KW-0520">NAD</keyword>
<dbReference type="Proteomes" id="UP000663992">
    <property type="component" value="Unassembled WGS sequence"/>
</dbReference>
<protein>
    <submittedName>
        <fullName evidence="3">NAD-dependent epimerase</fullName>
    </submittedName>
</protein>
<proteinExistence type="predicted"/>
<dbReference type="InterPro" id="IPR001509">
    <property type="entry name" value="Epimerase_deHydtase"/>
</dbReference>
<organism evidence="3 4">
    <name type="scientific">Bowmanella yangjiangensis</name>
    <dbReference type="NCBI Taxonomy" id="2811230"/>
    <lineage>
        <taxon>Bacteria</taxon>
        <taxon>Pseudomonadati</taxon>
        <taxon>Pseudomonadota</taxon>
        <taxon>Gammaproteobacteria</taxon>
        <taxon>Alteromonadales</taxon>
        <taxon>Alteromonadaceae</taxon>
        <taxon>Bowmanella</taxon>
    </lineage>
</organism>
<dbReference type="EMBL" id="JAFKCS010000008">
    <property type="protein sequence ID" value="MBN7820226.1"/>
    <property type="molecule type" value="Genomic_DNA"/>
</dbReference>
<evidence type="ECO:0000313" key="4">
    <source>
        <dbReference type="Proteomes" id="UP000663992"/>
    </source>
</evidence>
<sequence length="329" mass="36923">MKFLVTGAAGFIGMFTAKALLEQGHEVVGIDNLNDYYDPALKDARLKQLANYPTFRFIKLDLADRAGIAELFAKEQFQRVIHLAAQAGVRYSLENPMAYADSNLTGTLNILEGCRHHQVEHLVYASSSSVYGNQQKVPFSENDRVDTPISLYAATKKANELMAHTYSHLYQLPTTGLRFFTVYGPWGRPDMAPFKFTKAILEGKTIDVYNHGKLQRDFTYVDDIVEGIVRVQAQIPGSAGYPVQLAENPYYALYNIGNNQPVELETFISAIEKACGKSANKNYLPMQPGDVYQTYADVTALNQCTGFAPKTDLVDGMQRFVDWYRAFYK</sequence>
<dbReference type="RefSeq" id="WP_206594067.1">
    <property type="nucleotide sequence ID" value="NZ_JAFKCS010000008.1"/>
</dbReference>
<comment type="caution">
    <text evidence="3">The sequence shown here is derived from an EMBL/GenBank/DDBJ whole genome shotgun (WGS) entry which is preliminary data.</text>
</comment>
<dbReference type="Gene3D" id="3.40.50.720">
    <property type="entry name" value="NAD(P)-binding Rossmann-like Domain"/>
    <property type="match status" value="1"/>
</dbReference>
<dbReference type="CDD" id="cd05253">
    <property type="entry name" value="UDP_GE_SDE_e"/>
    <property type="match status" value="1"/>
</dbReference>
<feature type="domain" description="NAD-dependent epimerase/dehydratase" evidence="2">
    <location>
        <begin position="4"/>
        <end position="234"/>
    </location>
</feature>
<evidence type="ECO:0000259" key="2">
    <source>
        <dbReference type="Pfam" id="PF01370"/>
    </source>
</evidence>
<dbReference type="PANTHER" id="PTHR43574">
    <property type="entry name" value="EPIMERASE-RELATED"/>
    <property type="match status" value="1"/>
</dbReference>
<keyword evidence="4" id="KW-1185">Reference proteome</keyword>
<dbReference type="SUPFAM" id="SSF51735">
    <property type="entry name" value="NAD(P)-binding Rossmann-fold domains"/>
    <property type="match status" value="1"/>
</dbReference>
<dbReference type="Pfam" id="PF01370">
    <property type="entry name" value="Epimerase"/>
    <property type="match status" value="1"/>
</dbReference>
<dbReference type="InterPro" id="IPR036291">
    <property type="entry name" value="NAD(P)-bd_dom_sf"/>
</dbReference>